<evidence type="ECO:0000313" key="2">
    <source>
        <dbReference type="EMBL" id="JAS42602.1"/>
    </source>
</evidence>
<dbReference type="PANTHER" id="PTHR36159:SF1">
    <property type="entry name" value="RETROVIRUS-RELATED POL POLYPROTEIN FROM TRANSPOSON 412-LIKE PROTEIN"/>
    <property type="match status" value="1"/>
</dbReference>
<protein>
    <recommendedName>
        <fullName evidence="1">Double jelly roll-like domain-containing protein</fullName>
    </recommendedName>
</protein>
<dbReference type="InterPro" id="IPR049512">
    <property type="entry name" value="DJR-like_dom"/>
</dbReference>
<dbReference type="AlphaFoldDB" id="A0A1B6EXB8"/>
<dbReference type="PANTHER" id="PTHR36159">
    <property type="entry name" value="PROTEIN CBG23766"/>
    <property type="match status" value="1"/>
</dbReference>
<accession>A0A1B6EXB8</accession>
<dbReference type="Pfam" id="PF21738">
    <property type="entry name" value="DJR-like_dom"/>
    <property type="match status" value="1"/>
</dbReference>
<feature type="domain" description="Double jelly roll-like" evidence="1">
    <location>
        <begin position="71"/>
        <end position="375"/>
    </location>
</feature>
<evidence type="ECO:0000259" key="1">
    <source>
        <dbReference type="Pfam" id="PF21738"/>
    </source>
</evidence>
<gene>
    <name evidence="2" type="ORF">g.15111</name>
</gene>
<reference evidence="2" key="1">
    <citation type="submission" date="2015-11" db="EMBL/GenBank/DDBJ databases">
        <title>De novo transcriptome assembly of four potential Pierce s Disease insect vectors from Arizona vineyards.</title>
        <authorList>
            <person name="Tassone E.E."/>
        </authorList>
    </citation>
    <scope>NUCLEOTIDE SEQUENCE</scope>
</reference>
<proteinExistence type="predicted"/>
<name>A0A1B6EXB8_9HEMI</name>
<organism evidence="2">
    <name type="scientific">Cuerna arida</name>
    <dbReference type="NCBI Taxonomy" id="1464854"/>
    <lineage>
        <taxon>Eukaryota</taxon>
        <taxon>Metazoa</taxon>
        <taxon>Ecdysozoa</taxon>
        <taxon>Arthropoda</taxon>
        <taxon>Hexapoda</taxon>
        <taxon>Insecta</taxon>
        <taxon>Pterygota</taxon>
        <taxon>Neoptera</taxon>
        <taxon>Paraneoptera</taxon>
        <taxon>Hemiptera</taxon>
        <taxon>Auchenorrhyncha</taxon>
        <taxon>Membracoidea</taxon>
        <taxon>Cicadellidae</taxon>
        <taxon>Cicadellinae</taxon>
        <taxon>Proconiini</taxon>
        <taxon>Cuerna</taxon>
    </lineage>
</organism>
<dbReference type="EMBL" id="GECZ01027167">
    <property type="protein sequence ID" value="JAS42602.1"/>
    <property type="molecule type" value="Transcribed_RNA"/>
</dbReference>
<sequence>MADYRKYANDIERAEFKNFYPISKQHLNEPNKRTEFNIDFGDSFCSSKFQFYISGSLTKQDGQAYLGTDNVKLIDNFVPFLFSKTEVRKHNKMIEEIENCGQLSTMKGTISYSKSDVFSNSFESTFKFGQFEAVGDLAHFGLGFFENVNFPIYKGGFYISFIRAEDDDAILKITGNSVDGKITINEFFIRVPIIDYKTTSKIRLIDEITKSQNIMFNFLDWQCIEQKGISGTTYSLDITNIYRNISNPKFVIIGFQTDRQNNQEKDPSKFDSLNVKNIRVKLNGSYYPDELQNLNISGGLFRIMYQMYQDFKKVYYNNTNMYYNPKEFLNNRPIFVIDTTRSLSNISASKNDIIVNIDFQNAVTNSVCYVIVVSEKFLSYDVIKNDIREIQ</sequence>